<evidence type="ECO:0000259" key="7">
    <source>
        <dbReference type="PROSITE" id="PS50178"/>
    </source>
</evidence>
<gene>
    <name evidence="8" type="primary">PEP7</name>
    <name evidence="8" type="ORF">HK105_208610</name>
</gene>
<comment type="caution">
    <text evidence="8">The sequence shown here is derived from an EMBL/GenBank/DDBJ whole genome shotgun (WGS) entry which is preliminary data.</text>
</comment>
<dbReference type="SMART" id="SM00064">
    <property type="entry name" value="FYVE"/>
    <property type="match status" value="2"/>
</dbReference>
<evidence type="ECO:0000256" key="1">
    <source>
        <dbReference type="ARBA" id="ARBA00022723"/>
    </source>
</evidence>
<dbReference type="Pfam" id="PF11464">
    <property type="entry name" value="Rbsn"/>
    <property type="match status" value="1"/>
</dbReference>
<accession>A0ABR4MXC3</accession>
<feature type="compositionally biased region" description="Low complexity" evidence="6">
    <location>
        <begin position="56"/>
        <end position="69"/>
    </location>
</feature>
<protein>
    <submittedName>
        <fullName evidence="8">Carboxypeptidase Y-deficient</fullName>
    </submittedName>
</protein>
<feature type="compositionally biased region" description="Low complexity" evidence="6">
    <location>
        <begin position="1"/>
        <end position="24"/>
    </location>
</feature>
<feature type="compositionally biased region" description="Basic and acidic residues" evidence="6">
    <location>
        <begin position="28"/>
        <end position="41"/>
    </location>
</feature>
<feature type="coiled-coil region" evidence="5">
    <location>
        <begin position="582"/>
        <end position="616"/>
    </location>
</feature>
<dbReference type="EMBL" id="JADGIZ020000084">
    <property type="protein sequence ID" value="KAL2911890.1"/>
    <property type="molecule type" value="Genomic_DNA"/>
</dbReference>
<keyword evidence="1" id="KW-0479">Metal-binding</keyword>
<feature type="domain" description="FYVE-type" evidence="7">
    <location>
        <begin position="364"/>
        <end position="429"/>
    </location>
</feature>
<keyword evidence="8" id="KW-0378">Hydrolase</keyword>
<dbReference type="SUPFAM" id="SSF57903">
    <property type="entry name" value="FYVE/PHD zinc finger"/>
    <property type="match status" value="2"/>
</dbReference>
<keyword evidence="2 4" id="KW-0863">Zinc-finger</keyword>
<feature type="domain" description="FYVE-type" evidence="7">
    <location>
        <begin position="227"/>
        <end position="283"/>
    </location>
</feature>
<dbReference type="InterPro" id="IPR011011">
    <property type="entry name" value="Znf_FYVE_PHD"/>
</dbReference>
<dbReference type="SUPFAM" id="SSF140125">
    <property type="entry name" value="Rabenosyn-5 Rab-binding domain-like"/>
    <property type="match status" value="1"/>
</dbReference>
<keyword evidence="8" id="KW-0645">Protease</keyword>
<sequence length="657" mass="70894">MRSGRPLSAAAALPAAPAAASAAPRNGTARDKGKLPARPDDASSLASSPGSRRPLSIASASSASTQHQHPSPPTQSQPPFGQSPTSDLFICPICGQPTATLGQLNRHIDLNHPEDTRDPTDMLLSWFRKTQTKVKSNWQKLGIDRLADGIKGSAQAPLDLIKGLEPFELNPNSALESPGSPSMDGVGGGRLSFADANASAASLGEQAVSRAHWQRESPDDRCAIAGCGRALGIIAGSHNCRKCGRRVCEIHSRFQMRLAANAQHDPVDGVWCRVCEACYTGRAGYADTLGVSRNKTQGFLRLRAARVDVTLIEANKIEKRVEKLTKALSGESSPAAVHRRSLSALNPLSRTLAAEQSVVAWVPDDSSNECFVCSKQFGIRNRRHHCRLCGRLICGSCSSMLELKRQLPDGTTDKVGEVRMCSECKSLISLRKSRDMDMPAPPIVSIHQHIVRLRIGALETLPKFNALLVDLRQRRTISLTDQDYQVALKLRKTLLDVFTEIERLGKQIKQLPTSNASTRRLQDNMHLAAVQFLQANMLTLQLMPSSRTEADAAASEAAANGAGSGAQSGLAGLKAAQLSFASPEDEEKYRALEAEVAVLEEQMAQLEGLLIDATTRRRLEDARAIDENLGELRSAVNDKRDLMAQISSAGKAAAARR</sequence>
<evidence type="ECO:0000256" key="2">
    <source>
        <dbReference type="ARBA" id="ARBA00022771"/>
    </source>
</evidence>
<organism evidence="8 9">
    <name type="scientific">Polyrhizophydium stewartii</name>
    <dbReference type="NCBI Taxonomy" id="2732419"/>
    <lineage>
        <taxon>Eukaryota</taxon>
        <taxon>Fungi</taxon>
        <taxon>Fungi incertae sedis</taxon>
        <taxon>Chytridiomycota</taxon>
        <taxon>Chytridiomycota incertae sedis</taxon>
        <taxon>Chytridiomycetes</taxon>
        <taxon>Rhizophydiales</taxon>
        <taxon>Rhizophydiales incertae sedis</taxon>
        <taxon>Polyrhizophydium</taxon>
    </lineage>
</organism>
<evidence type="ECO:0000256" key="6">
    <source>
        <dbReference type="SAM" id="MobiDB-lite"/>
    </source>
</evidence>
<dbReference type="PANTHER" id="PTHR23164:SF30">
    <property type="entry name" value="EARLY ENDOSOME ANTIGEN 1"/>
    <property type="match status" value="1"/>
</dbReference>
<evidence type="ECO:0000256" key="4">
    <source>
        <dbReference type="PROSITE-ProRule" id="PRU00091"/>
    </source>
</evidence>
<keyword evidence="9" id="KW-1185">Reference proteome</keyword>
<keyword evidence="3" id="KW-0862">Zinc</keyword>
<dbReference type="InterPro" id="IPR000306">
    <property type="entry name" value="Znf_FYVE"/>
</dbReference>
<feature type="region of interest" description="Disordered" evidence="6">
    <location>
        <begin position="1"/>
        <end position="84"/>
    </location>
</feature>
<dbReference type="PANTHER" id="PTHR23164">
    <property type="entry name" value="EARLY ENDOSOME ANTIGEN 1"/>
    <property type="match status" value="1"/>
</dbReference>
<dbReference type="InterPro" id="IPR017455">
    <property type="entry name" value="Znf_FYVE-rel"/>
</dbReference>
<dbReference type="PROSITE" id="PS50178">
    <property type="entry name" value="ZF_FYVE"/>
    <property type="match status" value="2"/>
</dbReference>
<dbReference type="GO" id="GO:0004180">
    <property type="term" value="F:carboxypeptidase activity"/>
    <property type="evidence" value="ECO:0007669"/>
    <property type="project" value="UniProtKB-KW"/>
</dbReference>
<keyword evidence="8" id="KW-0121">Carboxypeptidase</keyword>
<dbReference type="Gene3D" id="3.30.40.10">
    <property type="entry name" value="Zinc/RING finger domain, C3HC4 (zinc finger)"/>
    <property type="match status" value="2"/>
</dbReference>
<dbReference type="InterPro" id="IPR036531">
    <property type="entry name" value="Rbsn_Rab-bd_sf"/>
</dbReference>
<dbReference type="Pfam" id="PF01363">
    <property type="entry name" value="FYVE"/>
    <property type="match status" value="2"/>
</dbReference>
<proteinExistence type="predicted"/>
<reference evidence="8 9" key="1">
    <citation type="submission" date="2023-09" db="EMBL/GenBank/DDBJ databases">
        <title>Pangenome analysis of Batrachochytrium dendrobatidis and related Chytrids.</title>
        <authorList>
            <person name="Yacoub M.N."/>
            <person name="Stajich J.E."/>
            <person name="James T.Y."/>
        </authorList>
    </citation>
    <scope>NUCLEOTIDE SEQUENCE [LARGE SCALE GENOMIC DNA]</scope>
    <source>
        <strain evidence="8 9">JEL0888</strain>
    </source>
</reference>
<dbReference type="InterPro" id="IPR021565">
    <property type="entry name" value="Rbsn_Rab-bd"/>
</dbReference>
<evidence type="ECO:0000256" key="3">
    <source>
        <dbReference type="ARBA" id="ARBA00022833"/>
    </source>
</evidence>
<dbReference type="CDD" id="cd15761">
    <property type="entry name" value="FYVE1_Vac1p_like"/>
    <property type="match status" value="1"/>
</dbReference>
<keyword evidence="5" id="KW-0175">Coiled coil</keyword>
<evidence type="ECO:0000313" key="9">
    <source>
        <dbReference type="Proteomes" id="UP001527925"/>
    </source>
</evidence>
<name>A0ABR4MXC3_9FUNG</name>
<evidence type="ECO:0000313" key="8">
    <source>
        <dbReference type="EMBL" id="KAL2911890.1"/>
    </source>
</evidence>
<evidence type="ECO:0000256" key="5">
    <source>
        <dbReference type="SAM" id="Coils"/>
    </source>
</evidence>
<dbReference type="InterPro" id="IPR013083">
    <property type="entry name" value="Znf_RING/FYVE/PHD"/>
</dbReference>
<dbReference type="Proteomes" id="UP001527925">
    <property type="component" value="Unassembled WGS sequence"/>
</dbReference>
<dbReference type="CDD" id="cd15737">
    <property type="entry name" value="FYVE2_Vac1p_like"/>
    <property type="match status" value="1"/>
</dbReference>